<reference evidence="3" key="2">
    <citation type="submission" date="2019-12" db="EMBL/GenBank/DDBJ databases">
        <authorList>
            <person name="Cremers G."/>
        </authorList>
    </citation>
    <scope>NUCLEOTIDE SEQUENCE</scope>
    <source>
        <strain evidence="3">Mbul2</strain>
    </source>
</reference>
<evidence type="ECO:0000313" key="4">
    <source>
        <dbReference type="EMBL" id="GJD39394.1"/>
    </source>
</evidence>
<accession>A0A679JY26</accession>
<reference evidence="4" key="3">
    <citation type="submission" date="2021-08" db="EMBL/GenBank/DDBJ databases">
        <authorList>
            <person name="Tani A."/>
            <person name="Ola A."/>
            <person name="Ogura Y."/>
            <person name="Katsura K."/>
            <person name="Hayashi T."/>
        </authorList>
    </citation>
    <scope>NUCLEOTIDE SEQUENCE</scope>
    <source>
        <strain evidence="4">DSM 21893</strain>
    </source>
</reference>
<dbReference type="Proteomes" id="UP001055307">
    <property type="component" value="Unassembled WGS sequence"/>
</dbReference>
<evidence type="ECO:0000313" key="3">
    <source>
        <dbReference type="EMBL" id="CAA2143160.1"/>
    </source>
</evidence>
<evidence type="ECO:0008006" key="6">
    <source>
        <dbReference type="Google" id="ProtNLM"/>
    </source>
</evidence>
<feature type="compositionally biased region" description="Basic and acidic residues" evidence="1">
    <location>
        <begin position="65"/>
        <end position="83"/>
    </location>
</feature>
<sequence>MLKLVRNKSVIRAIVMRRFAFAVCVTIAVPAGAQAPPSTMRMACADAMALVKRDGSAVLSWPAGKPEKPSRIEPPGRTERFVSDRSQCGMTEIAELRFVPTRDNLECPVGYRCREPDYGDWDWP</sequence>
<protein>
    <recommendedName>
        <fullName evidence="6">Ig-like domain-containing protein</fullName>
    </recommendedName>
</protein>
<feature type="region of interest" description="Disordered" evidence="1">
    <location>
        <begin position="61"/>
        <end position="84"/>
    </location>
</feature>
<organism evidence="3">
    <name type="scientific">Methylobacterium bullatum</name>
    <dbReference type="NCBI Taxonomy" id="570505"/>
    <lineage>
        <taxon>Bacteria</taxon>
        <taxon>Pseudomonadati</taxon>
        <taxon>Pseudomonadota</taxon>
        <taxon>Alphaproteobacteria</taxon>
        <taxon>Hyphomicrobiales</taxon>
        <taxon>Methylobacteriaceae</taxon>
        <taxon>Methylobacterium</taxon>
    </lineage>
</organism>
<dbReference type="AlphaFoldDB" id="A0A679JY26"/>
<gene>
    <name evidence="3" type="ORF">MBLL_02680</name>
    <name evidence="4" type="ORF">OICFNHDK_1853</name>
</gene>
<feature type="signal peptide" evidence="2">
    <location>
        <begin position="1"/>
        <end position="22"/>
    </location>
</feature>
<evidence type="ECO:0000256" key="2">
    <source>
        <dbReference type="SAM" id="SignalP"/>
    </source>
</evidence>
<keyword evidence="2" id="KW-0732">Signal</keyword>
<keyword evidence="5" id="KW-1185">Reference proteome</keyword>
<reference evidence="4" key="1">
    <citation type="journal article" date="2016" name="Front. Microbiol.">
        <title>Genome Sequence of the Piezophilic, Mesophilic Sulfate-Reducing Bacterium Desulfovibrio indicus J2T.</title>
        <authorList>
            <person name="Cao J."/>
            <person name="Maignien L."/>
            <person name="Shao Z."/>
            <person name="Alain K."/>
            <person name="Jebbar M."/>
        </authorList>
    </citation>
    <scope>NUCLEOTIDE SEQUENCE</scope>
    <source>
        <strain evidence="4">DSM 21893</strain>
    </source>
</reference>
<dbReference type="EMBL" id="BPQF01000010">
    <property type="protein sequence ID" value="GJD39394.1"/>
    <property type="molecule type" value="Genomic_DNA"/>
</dbReference>
<dbReference type="EMBL" id="LR743511">
    <property type="protein sequence ID" value="CAA2143160.1"/>
    <property type="molecule type" value="Genomic_DNA"/>
</dbReference>
<evidence type="ECO:0000256" key="1">
    <source>
        <dbReference type="SAM" id="MobiDB-lite"/>
    </source>
</evidence>
<proteinExistence type="predicted"/>
<feature type="chain" id="PRO_5044628419" description="Ig-like domain-containing protein" evidence="2">
    <location>
        <begin position="23"/>
        <end position="124"/>
    </location>
</feature>
<name>A0A679JY26_9HYPH</name>
<evidence type="ECO:0000313" key="5">
    <source>
        <dbReference type="Proteomes" id="UP001055307"/>
    </source>
</evidence>